<evidence type="ECO:0000259" key="14">
    <source>
        <dbReference type="PROSITE" id="PS51192"/>
    </source>
</evidence>
<dbReference type="GO" id="GO:0006355">
    <property type="term" value="P:regulation of DNA-templated transcription"/>
    <property type="evidence" value="ECO:0007669"/>
    <property type="project" value="UniProtKB-UniRule"/>
</dbReference>
<evidence type="ECO:0000256" key="10">
    <source>
        <dbReference type="ARBA" id="ARBA00061104"/>
    </source>
</evidence>
<dbReference type="RefSeq" id="WP_353948768.1">
    <property type="nucleotide sequence ID" value="NZ_CP159510.1"/>
</dbReference>
<dbReference type="GO" id="GO:0003678">
    <property type="term" value="F:DNA helicase activity"/>
    <property type="evidence" value="ECO:0007669"/>
    <property type="project" value="TreeGrafter"/>
</dbReference>
<dbReference type="SMART" id="SM00487">
    <property type="entry name" value="DEXDc"/>
    <property type="match status" value="1"/>
</dbReference>
<dbReference type="GO" id="GO:0003684">
    <property type="term" value="F:damaged DNA binding"/>
    <property type="evidence" value="ECO:0007669"/>
    <property type="project" value="InterPro"/>
</dbReference>
<dbReference type="Pfam" id="PF02559">
    <property type="entry name" value="CarD_TRCF_RID"/>
    <property type="match status" value="1"/>
</dbReference>
<dbReference type="InterPro" id="IPR014001">
    <property type="entry name" value="Helicase_ATP-bd"/>
</dbReference>
<dbReference type="Pfam" id="PF00270">
    <property type="entry name" value="DEAD"/>
    <property type="match status" value="1"/>
</dbReference>
<dbReference type="Gene3D" id="3.90.1150.50">
    <property type="entry name" value="Transcription-repair-coupling factor, D7 domain"/>
    <property type="match status" value="1"/>
</dbReference>
<keyword evidence="9 13" id="KW-0234">DNA repair</keyword>
<evidence type="ECO:0000313" key="16">
    <source>
        <dbReference type="EMBL" id="XCJ17587.1"/>
    </source>
</evidence>
<keyword evidence="3 13" id="KW-0547">Nucleotide-binding</keyword>
<dbReference type="SUPFAM" id="SSF143517">
    <property type="entry name" value="TRCF domain-like"/>
    <property type="match status" value="1"/>
</dbReference>
<dbReference type="Gene3D" id="3.40.50.300">
    <property type="entry name" value="P-loop containing nucleotide triphosphate hydrolases"/>
    <property type="match status" value="2"/>
</dbReference>
<evidence type="ECO:0000256" key="12">
    <source>
        <dbReference type="ARBA" id="ARBA00070128"/>
    </source>
</evidence>
<dbReference type="InterPro" id="IPR041471">
    <property type="entry name" value="UvrB_inter"/>
</dbReference>
<dbReference type="InterPro" id="IPR047112">
    <property type="entry name" value="RecG/Mfd"/>
</dbReference>
<dbReference type="Gene3D" id="3.30.2060.10">
    <property type="entry name" value="Penicillin-binding protein 1b domain"/>
    <property type="match status" value="1"/>
</dbReference>
<dbReference type="SMART" id="SM00490">
    <property type="entry name" value="HELICc"/>
    <property type="match status" value="1"/>
</dbReference>
<name>A0AAU8IHC7_9BACL</name>
<dbReference type="SMART" id="SM01058">
    <property type="entry name" value="CarD_TRCF"/>
    <property type="match status" value="1"/>
</dbReference>
<dbReference type="SUPFAM" id="SSF52540">
    <property type="entry name" value="P-loop containing nucleoside triphosphate hydrolases"/>
    <property type="match status" value="4"/>
</dbReference>
<dbReference type="EMBL" id="CP159510">
    <property type="protein sequence ID" value="XCJ17587.1"/>
    <property type="molecule type" value="Genomic_DNA"/>
</dbReference>
<comment type="function">
    <text evidence="13">Couples transcription and DNA repair by recognizing RNA polymerase (RNAP) stalled at DNA lesions. Mediates ATP-dependent release of RNAP and its truncated transcript from the DNA, and recruitment of nucleotide excision repair machinery to the damaged site.</text>
</comment>
<evidence type="ECO:0000256" key="2">
    <source>
        <dbReference type="ARBA" id="ARBA00022490"/>
    </source>
</evidence>
<feature type="domain" description="Helicase ATP-binding" evidence="14">
    <location>
        <begin position="641"/>
        <end position="802"/>
    </location>
</feature>
<dbReference type="InterPro" id="IPR005118">
    <property type="entry name" value="TRCF_C"/>
</dbReference>
<evidence type="ECO:0000259" key="15">
    <source>
        <dbReference type="PROSITE" id="PS51194"/>
    </source>
</evidence>
<dbReference type="NCBIfam" id="TIGR00580">
    <property type="entry name" value="mfd"/>
    <property type="match status" value="1"/>
</dbReference>
<dbReference type="InterPro" id="IPR027417">
    <property type="entry name" value="P-loop_NTPase"/>
</dbReference>
<dbReference type="SMART" id="SM00982">
    <property type="entry name" value="TRCF"/>
    <property type="match status" value="1"/>
</dbReference>
<keyword evidence="2 13" id="KW-0963">Cytoplasm</keyword>
<dbReference type="CDD" id="cd17991">
    <property type="entry name" value="DEXHc_TRCF"/>
    <property type="match status" value="1"/>
</dbReference>
<dbReference type="SUPFAM" id="SSF141259">
    <property type="entry name" value="CarD-like"/>
    <property type="match status" value="1"/>
</dbReference>
<dbReference type="PANTHER" id="PTHR47964">
    <property type="entry name" value="ATP-DEPENDENT DNA HELICASE HOMOLOG RECG, CHLOROPLASTIC"/>
    <property type="match status" value="1"/>
</dbReference>
<evidence type="ECO:0000256" key="11">
    <source>
        <dbReference type="ARBA" id="ARBA00061399"/>
    </source>
</evidence>
<comment type="similarity">
    <text evidence="10 13">In the N-terminal section; belongs to the UvrB family.</text>
</comment>
<dbReference type="Gene3D" id="2.40.10.170">
    <property type="match status" value="1"/>
</dbReference>
<keyword evidence="6" id="KW-0347">Helicase</keyword>
<dbReference type="HAMAP" id="MF_00969">
    <property type="entry name" value="TRCF"/>
    <property type="match status" value="1"/>
</dbReference>
<gene>
    <name evidence="13 16" type="primary">mfd</name>
    <name evidence="16" type="ORF">ABNN70_03545</name>
</gene>
<evidence type="ECO:0000256" key="9">
    <source>
        <dbReference type="ARBA" id="ARBA00023204"/>
    </source>
</evidence>
<evidence type="ECO:0000256" key="6">
    <source>
        <dbReference type="ARBA" id="ARBA00022806"/>
    </source>
</evidence>
<proteinExistence type="inferred from homology"/>
<evidence type="ECO:0000256" key="4">
    <source>
        <dbReference type="ARBA" id="ARBA00022763"/>
    </source>
</evidence>
<dbReference type="InterPro" id="IPR036101">
    <property type="entry name" value="CarD-like/TRCF_RID_sf"/>
</dbReference>
<dbReference type="Pfam" id="PF03461">
    <property type="entry name" value="TRCF"/>
    <property type="match status" value="1"/>
</dbReference>
<dbReference type="GO" id="GO:0005737">
    <property type="term" value="C:cytoplasm"/>
    <property type="evidence" value="ECO:0007669"/>
    <property type="project" value="UniProtKB-SubCell"/>
</dbReference>
<sequence length="1185" mass="134559">MLGLSTLYNQKVSEIRTVLEGYAEGMTRQLLSGLSGGAKALWIASLYRQRPGTVVAVTHNLYQGQKLFNDLSELIDSEELFMYPANDLIASEFATASPELLAQRIDVLNHLVLGKKCLIVVPAAGLKKLLAPPHVWKKGMMRFEAGAQVDLDQTLKRFEEIGYEREPMVTGPGQFSLRGGIIDIFPLTEEHPLRIELFDDEVDSIRYFDSETQRSLETVQKSPVIGPARELLLYDESYERAAAALEKMLAKTLNKVTDSSVKALLSERIGADLEALKQHETFPDIAKYTRLFYIKAETLTDYLPSDALVVFDEVSRIQEMAARLDHEEAEWQVDMLQKGAIVADLLITRDWTSLEEQLKQPILLLSLFLRYHGPFQPQNVIHLTCRSMQNFHGQINLLKTEVDRWMNSDFAVVFLASGRERAERLEQVLEDYGIDAEQASDKALPEFGRNQIMIGNFDNGFEMPLQKLAVITEKEVFTRKAGKKRHKGRKLSNAERLKNYNELKVGDYVVHVDHGIGRYAGTETLEVNGTHKDYLQIIYKGNDKLYVPVEHIDQVQKYVSSEGKEPKIYSLGGGEWKKVKSRAKSSIQNIADDLIKLYAKREASRGFAFPKDGAAQKAFEAAFPYQETADQLQAIEEIKKDMESEKPMDRLLCGDVGYGKTEVALRAAFKAIEGGKQVAFLVPTTILAQQHYETARERFEDFPVSLGVMSRFRSRKEQTETIKGLKNGTTDMVIGTHRLLSKDVRFKDLGLLIVDEEQRFGVTHKEKIKRLKANIDVLTLTATPIPRTLHMSMLGVRDLSIIETPPENRFPVQTYVMEYNEALIREAIEREMARGGQIYFLYNRVETIQRMTEIISQLVPDANVTYAHGQMKESELEASMIDFLDGTDDVLVSTTIIETGVDIPNVNTLIVYDADKMGLAQLYQLRGRVGRSNRVAYAYFTYQRDKVMNEAAEKRLQAIKEFTELGSGFKIAMRDLSIRGAGNLLGAEQHGFIDSVGYDLYSQMLKEAVEERKSGQKSGQKREALPPKATIDIEADAYIPDAYIEDSIQKIDMYKRFKGAESLQDLDDLKDEMIDRFGDYPHEVADLFRIASLRVMADRLMIEEVSRKDTGLTVIFSEMGWRRLDREELFKSISKMNLDIGFASEGAKMKLTLREHVRRQNQFLDDALKFLKEMLPLQRTPEKAG</sequence>
<dbReference type="InterPro" id="IPR004576">
    <property type="entry name" value="Mfd"/>
</dbReference>
<dbReference type="Pfam" id="PF00271">
    <property type="entry name" value="Helicase_C"/>
    <property type="match status" value="1"/>
</dbReference>
<evidence type="ECO:0000256" key="8">
    <source>
        <dbReference type="ARBA" id="ARBA00023125"/>
    </source>
</evidence>
<dbReference type="InterPro" id="IPR048635">
    <property type="entry name" value="MFD_D3"/>
</dbReference>
<dbReference type="Pfam" id="PF17757">
    <property type="entry name" value="UvrB_inter"/>
    <property type="match status" value="1"/>
</dbReference>
<dbReference type="PROSITE" id="PS51192">
    <property type="entry name" value="HELICASE_ATP_BIND_1"/>
    <property type="match status" value="1"/>
</dbReference>
<comment type="similarity">
    <text evidence="11 13">In the C-terminal section; belongs to the helicase family. RecG subfamily.</text>
</comment>
<reference evidence="16" key="1">
    <citation type="submission" date="2024-06" db="EMBL/GenBank/DDBJ databases">
        <authorList>
            <person name="Fan A."/>
            <person name="Zhang F.Y."/>
            <person name="Zhang L."/>
        </authorList>
    </citation>
    <scope>NUCLEOTIDE SEQUENCE</scope>
    <source>
        <strain evidence="16">Y61</strain>
    </source>
</reference>
<dbReference type="EC" id="3.6.4.-" evidence="13"/>
<evidence type="ECO:0000256" key="5">
    <source>
        <dbReference type="ARBA" id="ARBA00022801"/>
    </source>
</evidence>
<dbReference type="InterPro" id="IPR003711">
    <property type="entry name" value="CarD-like/TRCF_RID"/>
</dbReference>
<dbReference type="PROSITE" id="PS51194">
    <property type="entry name" value="HELICASE_CTER"/>
    <property type="match status" value="1"/>
</dbReference>
<dbReference type="GO" id="GO:0005524">
    <property type="term" value="F:ATP binding"/>
    <property type="evidence" value="ECO:0007669"/>
    <property type="project" value="UniProtKB-UniRule"/>
</dbReference>
<dbReference type="Gene3D" id="3.40.50.11180">
    <property type="match status" value="1"/>
</dbReference>
<evidence type="ECO:0000256" key="3">
    <source>
        <dbReference type="ARBA" id="ARBA00022741"/>
    </source>
</evidence>
<organism evidence="16">
    <name type="scientific">Sporolactobacillus sp. Y61</name>
    <dbReference type="NCBI Taxonomy" id="3160863"/>
    <lineage>
        <taxon>Bacteria</taxon>
        <taxon>Bacillati</taxon>
        <taxon>Bacillota</taxon>
        <taxon>Bacilli</taxon>
        <taxon>Bacillales</taxon>
        <taxon>Sporolactobacillaceae</taxon>
        <taxon>Sporolactobacillus</taxon>
    </lineage>
</organism>
<dbReference type="InterPro" id="IPR037235">
    <property type="entry name" value="TRCF-like_C_D7"/>
</dbReference>
<dbReference type="PANTHER" id="PTHR47964:SF1">
    <property type="entry name" value="ATP-DEPENDENT DNA HELICASE HOMOLOG RECG, CHLOROPLASTIC"/>
    <property type="match status" value="1"/>
</dbReference>
<evidence type="ECO:0000256" key="1">
    <source>
        <dbReference type="ARBA" id="ARBA00004496"/>
    </source>
</evidence>
<dbReference type="Gene3D" id="3.40.50.11140">
    <property type="match status" value="1"/>
</dbReference>
<evidence type="ECO:0000256" key="7">
    <source>
        <dbReference type="ARBA" id="ARBA00022840"/>
    </source>
</evidence>
<dbReference type="FunFam" id="3.40.50.300:FF:000546">
    <property type="entry name" value="Transcription-repair-coupling factor"/>
    <property type="match status" value="1"/>
</dbReference>
<dbReference type="InterPro" id="IPR001650">
    <property type="entry name" value="Helicase_C-like"/>
</dbReference>
<accession>A0AAU8IHC7</accession>
<keyword evidence="5 13" id="KW-0378">Hydrolase</keyword>
<evidence type="ECO:0000256" key="13">
    <source>
        <dbReference type="HAMAP-Rule" id="MF_00969"/>
    </source>
</evidence>
<dbReference type="AlphaFoldDB" id="A0AAU8IHC7"/>
<keyword evidence="7 13" id="KW-0067">ATP-binding</keyword>
<keyword evidence="4 13" id="KW-0227">DNA damage</keyword>
<dbReference type="GO" id="GO:0016787">
    <property type="term" value="F:hydrolase activity"/>
    <property type="evidence" value="ECO:0007669"/>
    <property type="project" value="UniProtKB-KW"/>
</dbReference>
<dbReference type="GO" id="GO:0000716">
    <property type="term" value="P:transcription-coupled nucleotide-excision repair, DNA damage recognition"/>
    <property type="evidence" value="ECO:0007669"/>
    <property type="project" value="UniProtKB-UniRule"/>
</dbReference>
<dbReference type="Pfam" id="PF21132">
    <property type="entry name" value="MFD_D3"/>
    <property type="match status" value="1"/>
</dbReference>
<feature type="domain" description="Helicase C-terminal" evidence="15">
    <location>
        <begin position="819"/>
        <end position="977"/>
    </location>
</feature>
<protein>
    <recommendedName>
        <fullName evidence="12 13">Transcription-repair-coupling factor</fullName>
        <shortName evidence="13">TRCF</shortName>
        <ecNumber evidence="13">3.6.4.-</ecNumber>
    </recommendedName>
</protein>
<keyword evidence="8 13" id="KW-0238">DNA-binding</keyword>
<dbReference type="InterPro" id="IPR011545">
    <property type="entry name" value="DEAD/DEAH_box_helicase_dom"/>
</dbReference>
<comment type="subcellular location">
    <subcellularLocation>
        <location evidence="1 13">Cytoplasm</location>
    </subcellularLocation>
</comment>